<dbReference type="RefSeq" id="XP_012897472.1">
    <property type="nucleotide sequence ID" value="XM_013042018.1"/>
</dbReference>
<evidence type="ECO:0000313" key="2">
    <source>
        <dbReference type="EMBL" id="CBK23424.2"/>
    </source>
</evidence>
<dbReference type="EMBL" id="FN668661">
    <property type="protein sequence ID" value="CBK23424.2"/>
    <property type="molecule type" value="Genomic_DNA"/>
</dbReference>
<keyword evidence="1" id="KW-0812">Transmembrane</keyword>
<evidence type="ECO:0008006" key="4">
    <source>
        <dbReference type="Google" id="ProtNLM"/>
    </source>
</evidence>
<keyword evidence="3" id="KW-1185">Reference proteome</keyword>
<reference evidence="2" key="1">
    <citation type="submission" date="2010-02" db="EMBL/GenBank/DDBJ databases">
        <title>Sequencing and annotation of the Blastocystis hominis genome.</title>
        <authorList>
            <person name="Wincker P."/>
        </authorList>
    </citation>
    <scope>NUCLEOTIDE SEQUENCE</scope>
    <source>
        <strain evidence="2">Singapore isolate B</strain>
    </source>
</reference>
<dbReference type="AlphaFoldDB" id="D8M6K6"/>
<accession>D8M6K6</accession>
<sequence>MVSSGDIKKYWDKVESFYKCCTPSGKQFKELEEKIHVPLHYITMILSVIVFCIMHTLFRNRGFYIYLVFIPSLFMTINDMHEEKKTEKKWAGFWFLFACVHMLPGWLDSIITYTVIKCLVLAFFAFFDDCTLIVEFLQFLQKIFDRLYKQYLEKYCQEISKVVKTD</sequence>
<proteinExistence type="predicted"/>
<feature type="transmembrane region" description="Helical" evidence="1">
    <location>
        <begin position="39"/>
        <end position="57"/>
    </location>
</feature>
<feature type="transmembrane region" description="Helical" evidence="1">
    <location>
        <begin position="90"/>
        <end position="107"/>
    </location>
</feature>
<feature type="transmembrane region" description="Helical" evidence="1">
    <location>
        <begin position="63"/>
        <end position="78"/>
    </location>
</feature>
<dbReference type="InParanoid" id="D8M6K6"/>
<organism evidence="2">
    <name type="scientific">Blastocystis hominis</name>
    <dbReference type="NCBI Taxonomy" id="12968"/>
    <lineage>
        <taxon>Eukaryota</taxon>
        <taxon>Sar</taxon>
        <taxon>Stramenopiles</taxon>
        <taxon>Bigyra</taxon>
        <taxon>Opalozoa</taxon>
        <taxon>Opalinata</taxon>
        <taxon>Blastocystidae</taxon>
        <taxon>Blastocystis</taxon>
    </lineage>
</organism>
<evidence type="ECO:0000256" key="1">
    <source>
        <dbReference type="SAM" id="Phobius"/>
    </source>
</evidence>
<keyword evidence="1" id="KW-1133">Transmembrane helix</keyword>
<gene>
    <name evidence="2" type="ORF">GSBLH_T00003307001</name>
</gene>
<dbReference type="GeneID" id="24920411"/>
<protein>
    <recommendedName>
        <fullName evidence="4">Receptor expression-enhancing protein</fullName>
    </recommendedName>
</protein>
<evidence type="ECO:0000313" key="3">
    <source>
        <dbReference type="Proteomes" id="UP000008312"/>
    </source>
</evidence>
<keyword evidence="1" id="KW-0472">Membrane</keyword>
<name>D8M6K6_BLAHO</name>
<feature type="transmembrane region" description="Helical" evidence="1">
    <location>
        <begin position="119"/>
        <end position="140"/>
    </location>
</feature>
<dbReference type="Proteomes" id="UP000008312">
    <property type="component" value="Unassembled WGS sequence"/>
</dbReference>